<dbReference type="OrthoDB" id="6437298at2759"/>
<reference evidence="2 3" key="1">
    <citation type="journal article" date="2019" name="Sci. Rep.">
        <title>Orb-weaving spider Araneus ventricosus genome elucidates the spidroin gene catalogue.</title>
        <authorList>
            <person name="Kono N."/>
            <person name="Nakamura H."/>
            <person name="Ohtoshi R."/>
            <person name="Moran D.A.P."/>
            <person name="Shinohara A."/>
            <person name="Yoshida Y."/>
            <person name="Fujiwara M."/>
            <person name="Mori M."/>
            <person name="Tomita M."/>
            <person name="Arakawa K."/>
        </authorList>
    </citation>
    <scope>NUCLEOTIDE SEQUENCE [LARGE SCALE GENOMIC DNA]</scope>
</reference>
<comment type="caution">
    <text evidence="2">The sequence shown here is derived from an EMBL/GenBank/DDBJ whole genome shotgun (WGS) entry which is preliminary data.</text>
</comment>
<protein>
    <submittedName>
        <fullName evidence="2">Uncharacterized protein</fullName>
    </submittedName>
</protein>
<name>A0A4Y2ADM5_ARAVE</name>
<dbReference type="Proteomes" id="UP000499080">
    <property type="component" value="Unassembled WGS sequence"/>
</dbReference>
<dbReference type="AlphaFoldDB" id="A0A4Y2ADM5"/>
<gene>
    <name evidence="2" type="ORF">AVEN_143272_1</name>
</gene>
<evidence type="ECO:0000313" key="2">
    <source>
        <dbReference type="EMBL" id="GBL77942.1"/>
    </source>
</evidence>
<evidence type="ECO:0000256" key="1">
    <source>
        <dbReference type="SAM" id="MobiDB-lite"/>
    </source>
</evidence>
<sequence length="86" mass="9563">MMIFAITPSSDDEETDDVELLPGPSSRGPAFIENDSSENLDNAVIINEVNRRKNQRYNAEEVTFQARIDPEKIPPRLQAPPSSSCS</sequence>
<feature type="compositionally biased region" description="Acidic residues" evidence="1">
    <location>
        <begin position="10"/>
        <end position="19"/>
    </location>
</feature>
<dbReference type="EMBL" id="BGPR01000014">
    <property type="protein sequence ID" value="GBL77942.1"/>
    <property type="molecule type" value="Genomic_DNA"/>
</dbReference>
<accession>A0A4Y2ADM5</accession>
<proteinExistence type="predicted"/>
<keyword evidence="3" id="KW-1185">Reference proteome</keyword>
<evidence type="ECO:0000313" key="3">
    <source>
        <dbReference type="Proteomes" id="UP000499080"/>
    </source>
</evidence>
<organism evidence="2 3">
    <name type="scientific">Araneus ventricosus</name>
    <name type="common">Orbweaver spider</name>
    <name type="synonym">Epeira ventricosa</name>
    <dbReference type="NCBI Taxonomy" id="182803"/>
    <lineage>
        <taxon>Eukaryota</taxon>
        <taxon>Metazoa</taxon>
        <taxon>Ecdysozoa</taxon>
        <taxon>Arthropoda</taxon>
        <taxon>Chelicerata</taxon>
        <taxon>Arachnida</taxon>
        <taxon>Araneae</taxon>
        <taxon>Araneomorphae</taxon>
        <taxon>Entelegynae</taxon>
        <taxon>Araneoidea</taxon>
        <taxon>Araneidae</taxon>
        <taxon>Araneus</taxon>
    </lineage>
</organism>
<feature type="region of interest" description="Disordered" evidence="1">
    <location>
        <begin position="1"/>
        <end position="35"/>
    </location>
</feature>